<evidence type="ECO:0000256" key="4">
    <source>
        <dbReference type="ARBA" id="ARBA00022692"/>
    </source>
</evidence>
<proteinExistence type="predicted"/>
<dbReference type="InterPro" id="IPR011701">
    <property type="entry name" value="MFS"/>
</dbReference>
<feature type="transmembrane region" description="Helical" evidence="8">
    <location>
        <begin position="162"/>
        <end position="183"/>
    </location>
</feature>
<dbReference type="GO" id="GO:0005886">
    <property type="term" value="C:plasma membrane"/>
    <property type="evidence" value="ECO:0007669"/>
    <property type="project" value="UniProtKB-SubCell"/>
</dbReference>
<dbReference type="CDD" id="cd17321">
    <property type="entry name" value="MFS_MMR_MDR_like"/>
    <property type="match status" value="1"/>
</dbReference>
<dbReference type="Proteomes" id="UP000196228">
    <property type="component" value="Chromosome"/>
</dbReference>
<dbReference type="KEGG" id="cceu:CBR64_00495"/>
<feature type="domain" description="Major facilitator superfamily (MFS) profile" evidence="9">
    <location>
        <begin position="71"/>
        <end position="556"/>
    </location>
</feature>
<sequence length="557" mass="56653">MTTSPKIVTVPSGRFGSSTPPRRPDRPEDVEGPLAVTTPVTTTSTAGRTAPAQHATATRGPARGAAGRWFALAVLMLPVLLVSIDNTVLSFALPQISESLRPSGTQLLWIIDIYPLVLAGLLVPMGSFADRVGRRRLLLVGAVGFAAVSVVAAYAPTAGALVASRAALGFFGAMLMPSTLSLLRNVFVDREERRLAIAIWAAGFAAGSALGPIVGGFLLEHFWWGSVFLLAVPVLVLLLALAPFFVPESRDPAPGRIDVLSIVLVMATMTPVVYGIKMLAKSGASTLAVGSVVVGLVAGTLFVRRQLRRPDPMIDVRLFTHGAFSGAVLVNLLSVFSLVGFLFFVSQDVQLVLGLTPMQAGVALLPGLLVMIVAGLGVVRVVRRVRPAHVVAVALLFSAAGYAVVAAGAGESTLLLLVVAFVVLSLGVGAAETVSNDLIVSSVPAAKAGAASAISETAYEVGAVLGTAVLGSILTASYHANVVVPAGVPAADAVAAAETLGGATQVASTLPAGQAQALLDSAHAAFGSGVGTTSLIGVVLMLVAAGVALVTLRGAKS</sequence>
<feature type="transmembrane region" description="Helical" evidence="8">
    <location>
        <begin position="257"/>
        <end position="276"/>
    </location>
</feature>
<evidence type="ECO:0000256" key="7">
    <source>
        <dbReference type="SAM" id="MobiDB-lite"/>
    </source>
</evidence>
<keyword evidence="5 8" id="KW-1133">Transmembrane helix</keyword>
<comment type="subcellular location">
    <subcellularLocation>
        <location evidence="1">Cell membrane</location>
        <topology evidence="1">Multi-pass membrane protein</topology>
    </subcellularLocation>
</comment>
<evidence type="ECO:0000256" key="2">
    <source>
        <dbReference type="ARBA" id="ARBA00022448"/>
    </source>
</evidence>
<dbReference type="PROSITE" id="PS50850">
    <property type="entry name" value="MFS"/>
    <property type="match status" value="1"/>
</dbReference>
<keyword evidence="2" id="KW-0813">Transport</keyword>
<feature type="transmembrane region" description="Helical" evidence="8">
    <location>
        <begin position="282"/>
        <end position="303"/>
    </location>
</feature>
<evidence type="ECO:0000313" key="10">
    <source>
        <dbReference type="EMBL" id="ARU50219.1"/>
    </source>
</evidence>
<feature type="transmembrane region" description="Helical" evidence="8">
    <location>
        <begin position="390"/>
        <end position="408"/>
    </location>
</feature>
<protein>
    <submittedName>
        <fullName evidence="10">MFS transporter</fullName>
    </submittedName>
</protein>
<dbReference type="InterPro" id="IPR020846">
    <property type="entry name" value="MFS_dom"/>
</dbReference>
<accession>A0A1Y0HQ22</accession>
<dbReference type="AlphaFoldDB" id="A0A1Y0HQ22"/>
<feature type="transmembrane region" description="Helical" evidence="8">
    <location>
        <begin position="223"/>
        <end position="245"/>
    </location>
</feature>
<evidence type="ECO:0000256" key="1">
    <source>
        <dbReference type="ARBA" id="ARBA00004651"/>
    </source>
</evidence>
<evidence type="ECO:0000256" key="3">
    <source>
        <dbReference type="ARBA" id="ARBA00022475"/>
    </source>
</evidence>
<organism evidence="10 11">
    <name type="scientific">Cellulosimicrobium cellulans</name>
    <name type="common">Arthrobacter luteus</name>
    <dbReference type="NCBI Taxonomy" id="1710"/>
    <lineage>
        <taxon>Bacteria</taxon>
        <taxon>Bacillati</taxon>
        <taxon>Actinomycetota</taxon>
        <taxon>Actinomycetes</taxon>
        <taxon>Micrococcales</taxon>
        <taxon>Promicromonosporaceae</taxon>
        <taxon>Cellulosimicrobium</taxon>
    </lineage>
</organism>
<feature type="transmembrane region" description="Helical" evidence="8">
    <location>
        <begin position="195"/>
        <end position="217"/>
    </location>
</feature>
<feature type="transmembrane region" description="Helical" evidence="8">
    <location>
        <begin position="414"/>
        <end position="431"/>
    </location>
</feature>
<evidence type="ECO:0000259" key="9">
    <source>
        <dbReference type="PROSITE" id="PS50850"/>
    </source>
</evidence>
<evidence type="ECO:0000256" key="6">
    <source>
        <dbReference type="ARBA" id="ARBA00023136"/>
    </source>
</evidence>
<feature type="compositionally biased region" description="Low complexity" evidence="7">
    <location>
        <begin position="35"/>
        <end position="60"/>
    </location>
</feature>
<feature type="region of interest" description="Disordered" evidence="7">
    <location>
        <begin position="1"/>
        <end position="60"/>
    </location>
</feature>
<dbReference type="GO" id="GO:0022857">
    <property type="term" value="F:transmembrane transporter activity"/>
    <property type="evidence" value="ECO:0007669"/>
    <property type="project" value="InterPro"/>
</dbReference>
<keyword evidence="4 8" id="KW-0812">Transmembrane</keyword>
<evidence type="ECO:0000313" key="11">
    <source>
        <dbReference type="Proteomes" id="UP000196228"/>
    </source>
</evidence>
<gene>
    <name evidence="10" type="ORF">CBR64_00495</name>
</gene>
<dbReference type="Gene3D" id="1.20.1250.20">
    <property type="entry name" value="MFS general substrate transporter like domains"/>
    <property type="match status" value="1"/>
</dbReference>
<reference evidence="10 11" key="1">
    <citation type="submission" date="2017-05" db="EMBL/GenBank/DDBJ databases">
        <authorList>
            <person name="Song R."/>
            <person name="Chenine A.L."/>
            <person name="Ruprecht R.M."/>
        </authorList>
    </citation>
    <scope>NUCLEOTIDE SEQUENCE [LARGE SCALE GENOMIC DNA]</scope>
    <source>
        <strain evidence="10 11">PSBB019</strain>
    </source>
</reference>
<dbReference type="SUPFAM" id="SSF103473">
    <property type="entry name" value="MFS general substrate transporter"/>
    <property type="match status" value="1"/>
</dbReference>
<dbReference type="PANTHER" id="PTHR42718">
    <property type="entry name" value="MAJOR FACILITATOR SUPERFAMILY MULTIDRUG TRANSPORTER MFSC"/>
    <property type="match status" value="1"/>
</dbReference>
<name>A0A1Y0HQ22_CELCE</name>
<feature type="transmembrane region" description="Helical" evidence="8">
    <location>
        <begin position="106"/>
        <end position="125"/>
    </location>
</feature>
<evidence type="ECO:0000256" key="8">
    <source>
        <dbReference type="SAM" id="Phobius"/>
    </source>
</evidence>
<feature type="transmembrane region" description="Helical" evidence="8">
    <location>
        <begin position="358"/>
        <end position="378"/>
    </location>
</feature>
<dbReference type="InterPro" id="IPR036259">
    <property type="entry name" value="MFS_trans_sf"/>
</dbReference>
<dbReference type="EMBL" id="CP021383">
    <property type="protein sequence ID" value="ARU50219.1"/>
    <property type="molecule type" value="Genomic_DNA"/>
</dbReference>
<keyword evidence="6 8" id="KW-0472">Membrane</keyword>
<evidence type="ECO:0000256" key="5">
    <source>
        <dbReference type="ARBA" id="ARBA00022989"/>
    </source>
</evidence>
<dbReference type="Pfam" id="PF07690">
    <property type="entry name" value="MFS_1"/>
    <property type="match status" value="1"/>
</dbReference>
<feature type="transmembrane region" description="Helical" evidence="8">
    <location>
        <begin position="69"/>
        <end position="94"/>
    </location>
</feature>
<feature type="transmembrane region" description="Helical" evidence="8">
    <location>
        <begin position="137"/>
        <end position="156"/>
    </location>
</feature>
<feature type="transmembrane region" description="Helical" evidence="8">
    <location>
        <begin position="324"/>
        <end position="346"/>
    </location>
</feature>
<dbReference type="Gene3D" id="1.20.1720.10">
    <property type="entry name" value="Multidrug resistance protein D"/>
    <property type="match status" value="1"/>
</dbReference>
<keyword evidence="3" id="KW-1003">Cell membrane</keyword>
<dbReference type="PANTHER" id="PTHR42718:SF47">
    <property type="entry name" value="METHYL VIOLOGEN RESISTANCE PROTEIN SMVA"/>
    <property type="match status" value="1"/>
</dbReference>
<feature type="transmembrane region" description="Helical" evidence="8">
    <location>
        <begin position="535"/>
        <end position="555"/>
    </location>
</feature>